<dbReference type="Proteomes" id="UP000534294">
    <property type="component" value="Unassembled WGS sequence"/>
</dbReference>
<accession>A0A7W7YHB8</accession>
<gene>
    <name evidence="2" type="ORF">HNQ64_000261</name>
</gene>
<evidence type="ECO:0000256" key="1">
    <source>
        <dbReference type="SAM" id="Phobius"/>
    </source>
</evidence>
<organism evidence="2 3">
    <name type="scientific">Prosthecobacter dejongeii</name>
    <dbReference type="NCBI Taxonomy" id="48465"/>
    <lineage>
        <taxon>Bacteria</taxon>
        <taxon>Pseudomonadati</taxon>
        <taxon>Verrucomicrobiota</taxon>
        <taxon>Verrucomicrobiia</taxon>
        <taxon>Verrucomicrobiales</taxon>
        <taxon>Verrucomicrobiaceae</taxon>
        <taxon>Prosthecobacter</taxon>
    </lineage>
</organism>
<reference evidence="2 3" key="1">
    <citation type="submission" date="2020-08" db="EMBL/GenBank/DDBJ databases">
        <title>Genomic Encyclopedia of Type Strains, Phase IV (KMG-IV): sequencing the most valuable type-strain genomes for metagenomic binning, comparative biology and taxonomic classification.</title>
        <authorList>
            <person name="Goeker M."/>
        </authorList>
    </citation>
    <scope>NUCLEOTIDE SEQUENCE [LARGE SCALE GENOMIC DNA]</scope>
    <source>
        <strain evidence="2 3">DSM 12251</strain>
    </source>
</reference>
<keyword evidence="3" id="KW-1185">Reference proteome</keyword>
<protein>
    <submittedName>
        <fullName evidence="2">Uncharacterized protein</fullName>
    </submittedName>
</protein>
<dbReference type="RefSeq" id="WP_184204472.1">
    <property type="nucleotide sequence ID" value="NZ_JACHIF010000001.1"/>
</dbReference>
<evidence type="ECO:0000313" key="2">
    <source>
        <dbReference type="EMBL" id="MBB5036027.1"/>
    </source>
</evidence>
<keyword evidence="1" id="KW-1133">Transmembrane helix</keyword>
<name>A0A7W7YHB8_9BACT</name>
<evidence type="ECO:0000313" key="3">
    <source>
        <dbReference type="Proteomes" id="UP000534294"/>
    </source>
</evidence>
<sequence>MSLFSIITLFAFAVQAQSLDLARYETLTVEQKVEFFGGQSKMRLQPETDFVQALVLGVADSHEAVRRRATQRAAMTLAGLQQLAQSGQPVPVHESRARKHSMNMNILFFSLIIVGSAGHLIAQDPIEQILIPNALSPELEALPSIVFKRGWVDREPLSPEAKQAVTNQDLAKLSTMLATTDARVQRQAALGMGQLTEHQAEAREILSRFIAAELNPWRTEFGDQFFSRQTAINAAEQSLAALLAKAKTSERSAEIAMPAKTPEAKPSTVREPWFFSTLWFGIVLVSAAALGLVWLLLKKRKV</sequence>
<proteinExistence type="predicted"/>
<feature type="transmembrane region" description="Helical" evidence="1">
    <location>
        <begin position="273"/>
        <end position="297"/>
    </location>
</feature>
<comment type="caution">
    <text evidence="2">The sequence shown here is derived from an EMBL/GenBank/DDBJ whole genome shotgun (WGS) entry which is preliminary data.</text>
</comment>
<dbReference type="AlphaFoldDB" id="A0A7W7YHB8"/>
<keyword evidence="1" id="KW-0472">Membrane</keyword>
<keyword evidence="1" id="KW-0812">Transmembrane</keyword>
<dbReference type="EMBL" id="JACHIF010000001">
    <property type="protein sequence ID" value="MBB5036027.1"/>
    <property type="molecule type" value="Genomic_DNA"/>
</dbReference>